<evidence type="ECO:0000256" key="6">
    <source>
        <dbReference type="PIRSR" id="PIRSR002419-1"/>
    </source>
</evidence>
<evidence type="ECO:0000256" key="1">
    <source>
        <dbReference type="ARBA" id="ARBA00004141"/>
    </source>
</evidence>
<evidence type="ECO:0000313" key="8">
    <source>
        <dbReference type="EMBL" id="RWS25884.1"/>
    </source>
</evidence>
<feature type="transmembrane region" description="Helical" evidence="7">
    <location>
        <begin position="7"/>
        <end position="25"/>
    </location>
</feature>
<keyword evidence="6" id="KW-1015">Disulfide bond</keyword>
<comment type="similarity">
    <text evidence="2 7">Belongs to the tetraspanin (TM4SF) family.</text>
</comment>
<evidence type="ECO:0000313" key="9">
    <source>
        <dbReference type="Proteomes" id="UP000288716"/>
    </source>
</evidence>
<feature type="transmembrane region" description="Helical" evidence="7">
    <location>
        <begin position="76"/>
        <end position="102"/>
    </location>
</feature>
<evidence type="ECO:0000256" key="4">
    <source>
        <dbReference type="ARBA" id="ARBA00022989"/>
    </source>
</evidence>
<comment type="subcellular location">
    <subcellularLocation>
        <location evidence="1 7">Membrane</location>
        <topology evidence="1 7">Multi-pass membrane protein</topology>
    </subcellularLocation>
</comment>
<feature type="transmembrane region" description="Helical" evidence="7">
    <location>
        <begin position="187"/>
        <end position="213"/>
    </location>
</feature>
<feature type="transmembrane region" description="Helical" evidence="7">
    <location>
        <begin position="45"/>
        <end position="69"/>
    </location>
</feature>
<protein>
    <recommendedName>
        <fullName evidence="7">Tetraspanin</fullName>
    </recommendedName>
</protein>
<dbReference type="AlphaFoldDB" id="A0A443SED5"/>
<dbReference type="EMBL" id="NCKV01003288">
    <property type="protein sequence ID" value="RWS25884.1"/>
    <property type="molecule type" value="Genomic_DNA"/>
</dbReference>
<name>A0A443SED5_9ACAR</name>
<organism evidence="8 9">
    <name type="scientific">Leptotrombidium deliense</name>
    <dbReference type="NCBI Taxonomy" id="299467"/>
    <lineage>
        <taxon>Eukaryota</taxon>
        <taxon>Metazoa</taxon>
        <taxon>Ecdysozoa</taxon>
        <taxon>Arthropoda</taxon>
        <taxon>Chelicerata</taxon>
        <taxon>Arachnida</taxon>
        <taxon>Acari</taxon>
        <taxon>Acariformes</taxon>
        <taxon>Trombidiformes</taxon>
        <taxon>Prostigmata</taxon>
        <taxon>Anystina</taxon>
        <taxon>Parasitengona</taxon>
        <taxon>Trombiculoidea</taxon>
        <taxon>Trombiculidae</taxon>
        <taxon>Leptotrombidium</taxon>
    </lineage>
</organism>
<evidence type="ECO:0000256" key="3">
    <source>
        <dbReference type="ARBA" id="ARBA00022692"/>
    </source>
</evidence>
<evidence type="ECO:0000256" key="5">
    <source>
        <dbReference type="ARBA" id="ARBA00023136"/>
    </source>
</evidence>
<dbReference type="GO" id="GO:0005886">
    <property type="term" value="C:plasma membrane"/>
    <property type="evidence" value="ECO:0007669"/>
    <property type="project" value="TreeGrafter"/>
</dbReference>
<dbReference type="OrthoDB" id="10051670at2759"/>
<dbReference type="SUPFAM" id="SSF48652">
    <property type="entry name" value="Tetraspanin"/>
    <property type="match status" value="1"/>
</dbReference>
<keyword evidence="4 7" id="KW-1133">Transmembrane helix</keyword>
<evidence type="ECO:0000256" key="2">
    <source>
        <dbReference type="ARBA" id="ARBA00006840"/>
    </source>
</evidence>
<feature type="disulfide bond" evidence="6">
    <location>
        <begin position="140"/>
        <end position="173"/>
    </location>
</feature>
<dbReference type="InterPro" id="IPR018499">
    <property type="entry name" value="Tetraspanin/Peripherin"/>
</dbReference>
<reference evidence="8 9" key="1">
    <citation type="journal article" date="2018" name="Gigascience">
        <title>Genomes of trombidid mites reveal novel predicted allergens and laterally-transferred genes associated with secondary metabolism.</title>
        <authorList>
            <person name="Dong X."/>
            <person name="Chaisiri K."/>
            <person name="Xia D."/>
            <person name="Armstrong S.D."/>
            <person name="Fang Y."/>
            <person name="Donnelly M.J."/>
            <person name="Kadowaki T."/>
            <person name="McGarry J.W."/>
            <person name="Darby A.C."/>
            <person name="Makepeace B.L."/>
        </authorList>
    </citation>
    <scope>NUCLEOTIDE SEQUENCE [LARGE SCALE GENOMIC DNA]</scope>
    <source>
        <strain evidence="8">UoL-UT</strain>
    </source>
</reference>
<dbReference type="Proteomes" id="UP000288716">
    <property type="component" value="Unassembled WGS sequence"/>
</dbReference>
<proteinExistence type="inferred from homology"/>
<gene>
    <name evidence="8" type="ORF">B4U80_05300</name>
</gene>
<dbReference type="PANTHER" id="PTHR19282:SF544">
    <property type="entry name" value="TETRASPANIN"/>
    <property type="match status" value="1"/>
</dbReference>
<feature type="disulfide bond" evidence="6">
    <location>
        <begin position="141"/>
        <end position="160"/>
    </location>
</feature>
<dbReference type="Gene3D" id="1.10.1450.10">
    <property type="entry name" value="Tetraspanin"/>
    <property type="match status" value="1"/>
</dbReference>
<dbReference type="PIRSF" id="PIRSF002419">
    <property type="entry name" value="Tetraspanin"/>
    <property type="match status" value="1"/>
</dbReference>
<dbReference type="PRINTS" id="PR00259">
    <property type="entry name" value="TMFOUR"/>
</dbReference>
<dbReference type="Pfam" id="PF00335">
    <property type="entry name" value="Tetraspanin"/>
    <property type="match status" value="1"/>
</dbReference>
<keyword evidence="3 7" id="KW-0812">Transmembrane</keyword>
<dbReference type="PANTHER" id="PTHR19282">
    <property type="entry name" value="TETRASPANIN"/>
    <property type="match status" value="1"/>
</dbReference>
<dbReference type="InterPro" id="IPR008952">
    <property type="entry name" value="Tetraspanin_EC2_sf"/>
</dbReference>
<sequence>MGYSVKFVACIKLIGLTLIGIGIWYRVDPKMYEPTNYIGIQSYIVAAWIMMITGLIIVIFAFIGCFGAANDSTSLLCFYFVTTSIVCALQITCIVLACAHGFGDQLEEYVSQQVILHVQQRQFNDKAREFLDFVQVKLDCCGAFSFNDYHKYGQDIPVSCGGEKTNFVHREGCGRIFRRFIDLRAGIIVGLCAIAAMFQLSAIVAAVSIYCAIKHAEYGD</sequence>
<dbReference type="CDD" id="cd03127">
    <property type="entry name" value="tetraspanin_LEL"/>
    <property type="match status" value="1"/>
</dbReference>
<evidence type="ECO:0000256" key="7">
    <source>
        <dbReference type="RuleBase" id="RU361218"/>
    </source>
</evidence>
<keyword evidence="5 7" id="KW-0472">Membrane</keyword>
<dbReference type="STRING" id="299467.A0A443SED5"/>
<dbReference type="VEuPathDB" id="VectorBase:LDEU006155"/>
<dbReference type="InterPro" id="IPR000301">
    <property type="entry name" value="Tetraspanin_animals"/>
</dbReference>
<comment type="caution">
    <text evidence="8">The sequence shown here is derived from an EMBL/GenBank/DDBJ whole genome shotgun (WGS) entry which is preliminary data.</text>
</comment>
<keyword evidence="9" id="KW-1185">Reference proteome</keyword>
<accession>A0A443SED5</accession>